<dbReference type="AlphaFoldDB" id="A0A1M5CFI7"/>
<name>A0A1M5CFI7_9BACT</name>
<dbReference type="RefSeq" id="WP_073002369.1">
    <property type="nucleotide sequence ID" value="NZ_FQUM01000006.1"/>
</dbReference>
<dbReference type="Proteomes" id="UP000184164">
    <property type="component" value="Unassembled WGS sequence"/>
</dbReference>
<protein>
    <submittedName>
        <fullName evidence="1">Uncharacterized protein</fullName>
    </submittedName>
</protein>
<organism evidence="1 2">
    <name type="scientific">Mariniphaga anaerophila</name>
    <dbReference type="NCBI Taxonomy" id="1484053"/>
    <lineage>
        <taxon>Bacteria</taxon>
        <taxon>Pseudomonadati</taxon>
        <taxon>Bacteroidota</taxon>
        <taxon>Bacteroidia</taxon>
        <taxon>Marinilabiliales</taxon>
        <taxon>Prolixibacteraceae</taxon>
        <taxon>Mariniphaga</taxon>
    </lineage>
</organism>
<evidence type="ECO:0000313" key="2">
    <source>
        <dbReference type="Proteomes" id="UP000184164"/>
    </source>
</evidence>
<evidence type="ECO:0000313" key="1">
    <source>
        <dbReference type="EMBL" id="SHF53182.1"/>
    </source>
</evidence>
<proteinExistence type="predicted"/>
<gene>
    <name evidence="1" type="ORF">SAMN05444274_10689</name>
</gene>
<accession>A0A1M5CFI7</accession>
<keyword evidence="2" id="KW-1185">Reference proteome</keyword>
<dbReference type="STRING" id="1484053.SAMN05444274_10689"/>
<reference evidence="1 2" key="1">
    <citation type="submission" date="2016-11" db="EMBL/GenBank/DDBJ databases">
        <authorList>
            <person name="Jaros S."/>
            <person name="Januszkiewicz K."/>
            <person name="Wedrychowicz H."/>
        </authorList>
    </citation>
    <scope>NUCLEOTIDE SEQUENCE [LARGE SCALE GENOMIC DNA]</scope>
    <source>
        <strain evidence="1 2">DSM 26910</strain>
    </source>
</reference>
<dbReference type="EMBL" id="FQUM01000006">
    <property type="protein sequence ID" value="SHF53182.1"/>
    <property type="molecule type" value="Genomic_DNA"/>
</dbReference>
<sequence>MKEKSTLRLLTELVLICEEKRTEEALKLLRKLPKTRETRHLKKSLLKADQKIRDQCNFVLRIDRIGERYGNHNHHNGANKHEPGRN</sequence>